<evidence type="ECO:0000256" key="1">
    <source>
        <dbReference type="SAM" id="Coils"/>
    </source>
</evidence>
<evidence type="ECO:0000259" key="3">
    <source>
        <dbReference type="SMART" id="SM01324"/>
    </source>
</evidence>
<dbReference type="AlphaFoldDB" id="A0A2P2BR39"/>
<dbReference type="Gene3D" id="1.20.58.1690">
    <property type="match status" value="1"/>
</dbReference>
<evidence type="ECO:0000313" key="5">
    <source>
        <dbReference type="Proteomes" id="UP000245695"/>
    </source>
</evidence>
<accession>A0A2P2BR39</accession>
<organism evidence="4 5">
    <name type="scientific">Romboutsia hominis</name>
    <dbReference type="NCBI Taxonomy" id="1507512"/>
    <lineage>
        <taxon>Bacteria</taxon>
        <taxon>Bacillati</taxon>
        <taxon>Bacillota</taxon>
        <taxon>Clostridia</taxon>
        <taxon>Peptostreptococcales</taxon>
        <taxon>Peptostreptococcaceae</taxon>
        <taxon>Romboutsia</taxon>
    </lineage>
</organism>
<protein>
    <submittedName>
        <fullName evidence="4">YARHG domain</fullName>
    </submittedName>
</protein>
<dbReference type="InterPro" id="IPR025582">
    <property type="entry name" value="YARHG_dom"/>
</dbReference>
<keyword evidence="2" id="KW-0472">Membrane</keyword>
<dbReference type="Proteomes" id="UP000245695">
    <property type="component" value="Chromosome 1"/>
</dbReference>
<reference evidence="4 5" key="1">
    <citation type="submission" date="2014-09" db="EMBL/GenBank/DDBJ databases">
        <authorList>
            <person name="Hornung B.V."/>
        </authorList>
    </citation>
    <scope>NUCLEOTIDE SEQUENCE [LARGE SCALE GENOMIC DNA]</scope>
    <source>
        <strain evidence="4 5">FRIFI</strain>
    </source>
</reference>
<keyword evidence="2" id="KW-1133">Transmembrane helix</keyword>
<feature type="transmembrane region" description="Helical" evidence="2">
    <location>
        <begin position="37"/>
        <end position="56"/>
    </location>
</feature>
<keyword evidence="5" id="KW-1185">Reference proteome</keyword>
<feature type="domain" description="YARHG" evidence="3">
    <location>
        <begin position="220"/>
        <end position="303"/>
    </location>
</feature>
<evidence type="ECO:0000313" key="4">
    <source>
        <dbReference type="EMBL" id="CEI72752.1"/>
    </source>
</evidence>
<sequence length="303" mass="36037">MKTCKNCNNHLDKDQRFCNKCGYDTLKDDLKKNNLKNIIMIVVFILVVIALVVFSLKDNIVQSYYIKKGDGENQSKAINYYIKALDAKYSDEVVQKLESKIEESENSEMELSKLKGIVKKDDLNSMYLNVYIQKAKENFNKENYKTTRKYLDLAKDYNYDIETFEYYEDLVAIENEASEREKEEKLDKAKEETKEKETVYIVENNHFAYNYDSAYGNDESYFIIPDSHIRYLSKEELLNYNKSQLGYIRNEIFARYGYIFKNDVYNNYFNSMPWYYPDSTFSGNIEDLNDIERYNIELIKSLE</sequence>
<dbReference type="KEGG" id="rhom:FRIFI_1216"/>
<gene>
    <name evidence="4" type="ORF">FRIFI_1216</name>
</gene>
<dbReference type="EMBL" id="LN650648">
    <property type="protein sequence ID" value="CEI72752.1"/>
    <property type="molecule type" value="Genomic_DNA"/>
</dbReference>
<dbReference type="RefSeq" id="WP_166505330.1">
    <property type="nucleotide sequence ID" value="NZ_LN650648.1"/>
</dbReference>
<name>A0A2P2BR39_9FIRM</name>
<evidence type="ECO:0000256" key="2">
    <source>
        <dbReference type="SAM" id="Phobius"/>
    </source>
</evidence>
<keyword evidence="2" id="KW-0812">Transmembrane</keyword>
<dbReference type="InterPro" id="IPR038434">
    <property type="entry name" value="YARHG_sf"/>
</dbReference>
<dbReference type="SMART" id="SM01324">
    <property type="entry name" value="YARHG"/>
    <property type="match status" value="1"/>
</dbReference>
<proteinExistence type="predicted"/>
<keyword evidence="1" id="KW-0175">Coiled coil</keyword>
<dbReference type="Pfam" id="PF13308">
    <property type="entry name" value="YARHG"/>
    <property type="match status" value="1"/>
</dbReference>
<feature type="coiled-coil region" evidence="1">
    <location>
        <begin position="172"/>
        <end position="199"/>
    </location>
</feature>